<keyword evidence="3" id="KW-1185">Reference proteome</keyword>
<dbReference type="Proteomes" id="UP000002051">
    <property type="component" value="Chromosome 3"/>
</dbReference>
<dbReference type="EnsemblPlants" id="AES71799">
    <property type="protein sequence ID" value="AES71799"/>
    <property type="gene ID" value="MTR_3g082900"/>
</dbReference>
<reference evidence="1 3" key="2">
    <citation type="journal article" date="2014" name="BMC Genomics">
        <title>An improved genome release (version Mt4.0) for the model legume Medicago truncatula.</title>
        <authorList>
            <person name="Tang H."/>
            <person name="Krishnakumar V."/>
            <person name="Bidwell S."/>
            <person name="Rosen B."/>
            <person name="Chan A."/>
            <person name="Zhou S."/>
            <person name="Gentzbittel L."/>
            <person name="Childs K.L."/>
            <person name="Yandell M."/>
            <person name="Gundlach H."/>
            <person name="Mayer K.F."/>
            <person name="Schwartz D.C."/>
            <person name="Town C.D."/>
        </authorList>
    </citation>
    <scope>GENOME REANNOTATION</scope>
    <source>
        <strain evidence="2 3">cv. Jemalong A17</strain>
    </source>
</reference>
<dbReference type="EMBL" id="CM001219">
    <property type="protein sequence ID" value="AES71799.2"/>
    <property type="molecule type" value="Genomic_DNA"/>
</dbReference>
<proteinExistence type="predicted"/>
<dbReference type="PaxDb" id="3880-AES71799"/>
<reference evidence="2" key="3">
    <citation type="submission" date="2015-04" db="UniProtKB">
        <authorList>
            <consortium name="EnsemblPlants"/>
        </authorList>
    </citation>
    <scope>IDENTIFICATION</scope>
    <source>
        <strain evidence="2">cv. Jemalong A17</strain>
    </source>
</reference>
<organism evidence="1 3">
    <name type="scientific">Medicago truncatula</name>
    <name type="common">Barrel medic</name>
    <name type="synonym">Medicago tribuloides</name>
    <dbReference type="NCBI Taxonomy" id="3880"/>
    <lineage>
        <taxon>Eukaryota</taxon>
        <taxon>Viridiplantae</taxon>
        <taxon>Streptophyta</taxon>
        <taxon>Embryophyta</taxon>
        <taxon>Tracheophyta</taxon>
        <taxon>Spermatophyta</taxon>
        <taxon>Magnoliopsida</taxon>
        <taxon>eudicotyledons</taxon>
        <taxon>Gunneridae</taxon>
        <taxon>Pentapetalae</taxon>
        <taxon>rosids</taxon>
        <taxon>fabids</taxon>
        <taxon>Fabales</taxon>
        <taxon>Fabaceae</taxon>
        <taxon>Papilionoideae</taxon>
        <taxon>50 kb inversion clade</taxon>
        <taxon>NPAAA clade</taxon>
        <taxon>Hologalegina</taxon>
        <taxon>IRL clade</taxon>
        <taxon>Trifolieae</taxon>
        <taxon>Medicago</taxon>
    </lineage>
</organism>
<gene>
    <name evidence="1" type="ordered locus">MTR_3g082900</name>
</gene>
<reference evidence="1 3" key="1">
    <citation type="journal article" date="2011" name="Nature">
        <title>The Medicago genome provides insight into the evolution of rhizobial symbioses.</title>
        <authorList>
            <person name="Young N.D."/>
            <person name="Debelle F."/>
            <person name="Oldroyd G.E."/>
            <person name="Geurts R."/>
            <person name="Cannon S.B."/>
            <person name="Udvardi M.K."/>
            <person name="Benedito V.A."/>
            <person name="Mayer K.F."/>
            <person name="Gouzy J."/>
            <person name="Schoof H."/>
            <person name="Van de Peer Y."/>
            <person name="Proost S."/>
            <person name="Cook D.R."/>
            <person name="Meyers B.C."/>
            <person name="Spannagl M."/>
            <person name="Cheung F."/>
            <person name="De Mita S."/>
            <person name="Krishnakumar V."/>
            <person name="Gundlach H."/>
            <person name="Zhou S."/>
            <person name="Mudge J."/>
            <person name="Bharti A.K."/>
            <person name="Murray J.D."/>
            <person name="Naoumkina M.A."/>
            <person name="Rosen B."/>
            <person name="Silverstein K.A."/>
            <person name="Tang H."/>
            <person name="Rombauts S."/>
            <person name="Zhao P.X."/>
            <person name="Zhou P."/>
            <person name="Barbe V."/>
            <person name="Bardou P."/>
            <person name="Bechner M."/>
            <person name="Bellec A."/>
            <person name="Berger A."/>
            <person name="Berges H."/>
            <person name="Bidwell S."/>
            <person name="Bisseling T."/>
            <person name="Choisne N."/>
            <person name="Couloux A."/>
            <person name="Denny R."/>
            <person name="Deshpande S."/>
            <person name="Dai X."/>
            <person name="Doyle J.J."/>
            <person name="Dudez A.M."/>
            <person name="Farmer A.D."/>
            <person name="Fouteau S."/>
            <person name="Franken C."/>
            <person name="Gibelin C."/>
            <person name="Gish J."/>
            <person name="Goldstein S."/>
            <person name="Gonzalez A.J."/>
            <person name="Green P.J."/>
            <person name="Hallab A."/>
            <person name="Hartog M."/>
            <person name="Hua A."/>
            <person name="Humphray S.J."/>
            <person name="Jeong D.H."/>
            <person name="Jing Y."/>
            <person name="Jocker A."/>
            <person name="Kenton S.M."/>
            <person name="Kim D.J."/>
            <person name="Klee K."/>
            <person name="Lai H."/>
            <person name="Lang C."/>
            <person name="Lin S."/>
            <person name="Macmil S.L."/>
            <person name="Magdelenat G."/>
            <person name="Matthews L."/>
            <person name="McCorrison J."/>
            <person name="Monaghan E.L."/>
            <person name="Mun J.H."/>
            <person name="Najar F.Z."/>
            <person name="Nicholson C."/>
            <person name="Noirot C."/>
            <person name="O'Bleness M."/>
            <person name="Paule C.R."/>
            <person name="Poulain J."/>
            <person name="Prion F."/>
            <person name="Qin B."/>
            <person name="Qu C."/>
            <person name="Retzel E.F."/>
            <person name="Riddle C."/>
            <person name="Sallet E."/>
            <person name="Samain S."/>
            <person name="Samson N."/>
            <person name="Sanders I."/>
            <person name="Saurat O."/>
            <person name="Scarpelli C."/>
            <person name="Schiex T."/>
            <person name="Segurens B."/>
            <person name="Severin A.J."/>
            <person name="Sherrier D.J."/>
            <person name="Shi R."/>
            <person name="Sims S."/>
            <person name="Singer S.R."/>
            <person name="Sinharoy S."/>
            <person name="Sterck L."/>
            <person name="Viollet A."/>
            <person name="Wang B.B."/>
            <person name="Wang K."/>
            <person name="Wang M."/>
            <person name="Wang X."/>
            <person name="Warfsmann J."/>
            <person name="Weissenbach J."/>
            <person name="White D.D."/>
            <person name="White J.D."/>
            <person name="Wiley G.B."/>
            <person name="Wincker P."/>
            <person name="Xing Y."/>
            <person name="Yang L."/>
            <person name="Yao Z."/>
            <person name="Ying F."/>
            <person name="Zhai J."/>
            <person name="Zhou L."/>
            <person name="Zuber A."/>
            <person name="Denarie J."/>
            <person name="Dixon R.A."/>
            <person name="May G.D."/>
            <person name="Schwartz D.C."/>
            <person name="Rogers J."/>
            <person name="Quetier F."/>
            <person name="Town C.D."/>
            <person name="Roe B.A."/>
        </authorList>
    </citation>
    <scope>NUCLEOTIDE SEQUENCE [LARGE SCALE GENOMIC DNA]</scope>
    <source>
        <strain evidence="1">A17</strain>
        <strain evidence="2 3">cv. Jemalong A17</strain>
    </source>
</reference>
<protein>
    <submittedName>
        <fullName evidence="1">Exocyst complex component sec3A</fullName>
    </submittedName>
</protein>
<dbReference type="HOGENOM" id="CLU_2889138_0_0_1"/>
<evidence type="ECO:0000313" key="2">
    <source>
        <dbReference type="EnsemblPlants" id="AES71799"/>
    </source>
</evidence>
<dbReference type="STRING" id="3880.G7J8W8"/>
<accession>A0A0C3VKA2</accession>
<dbReference type="eggNOG" id="KOG2148">
    <property type="taxonomic scope" value="Eukaryota"/>
</dbReference>
<accession>G7J8W8</accession>
<evidence type="ECO:0000313" key="3">
    <source>
        <dbReference type="Proteomes" id="UP000002051"/>
    </source>
</evidence>
<evidence type="ECO:0000313" key="1">
    <source>
        <dbReference type="EMBL" id="AES71799.2"/>
    </source>
</evidence>
<sequence length="63" mass="7297">MHGITEHYLSGQKADAARFVLLLLGELESQISILFIRFVDEACHNIERSERNVRQCVLPYIPR</sequence>
<dbReference type="AlphaFoldDB" id="G7J8W8"/>
<name>G7J8W8_MEDTR</name>